<reference evidence="17" key="2">
    <citation type="submission" date="2025-08" db="UniProtKB">
        <authorList>
            <consortium name="Ensembl"/>
        </authorList>
    </citation>
    <scope>IDENTIFICATION</scope>
</reference>
<evidence type="ECO:0000313" key="18">
    <source>
        <dbReference type="Proteomes" id="UP000694394"/>
    </source>
</evidence>
<evidence type="ECO:0000259" key="16">
    <source>
        <dbReference type="Pfam" id="PF16497"/>
    </source>
</evidence>
<dbReference type="InterPro" id="IPR015669">
    <property type="entry name" value="Endothetial_C_recpt"/>
</dbReference>
<dbReference type="KEGG" id="mmur:105866097"/>
<evidence type="ECO:0000256" key="4">
    <source>
        <dbReference type="ARBA" id="ARBA00022729"/>
    </source>
</evidence>
<evidence type="ECO:0000256" key="11">
    <source>
        <dbReference type="ARBA" id="ARBA00073939"/>
    </source>
</evidence>
<feature type="domain" description="MHC class I-like antigen recognition-like" evidence="16">
    <location>
        <begin position="32"/>
        <end position="221"/>
    </location>
</feature>
<dbReference type="PANTHER" id="PTHR15349">
    <property type="entry name" value="ENDOTHELIAL PROTEIN C RECEPTOR"/>
    <property type="match status" value="1"/>
</dbReference>
<proteinExistence type="predicted"/>
<comment type="function">
    <text evidence="10">Binds activated protein C. Enhances protein C activation by the thrombin-thrombomodulin complex; plays a role in the protein C pathway controlling blood coagulation.</text>
</comment>
<feature type="signal peptide" evidence="15">
    <location>
        <begin position="1"/>
        <end position="46"/>
    </location>
</feature>
<dbReference type="CTD" id="10544"/>
<dbReference type="FunFam" id="3.30.500.10:FF:000008">
    <property type="entry name" value="Endothelial protein C receptor"/>
    <property type="match status" value="1"/>
</dbReference>
<dbReference type="InterPro" id="IPR011162">
    <property type="entry name" value="MHC_I/II-like_Ag-recog"/>
</dbReference>
<evidence type="ECO:0000256" key="1">
    <source>
        <dbReference type="ARBA" id="ARBA00004479"/>
    </source>
</evidence>
<dbReference type="GO" id="GO:0050819">
    <property type="term" value="P:negative regulation of coagulation"/>
    <property type="evidence" value="ECO:0007669"/>
    <property type="project" value="Ensembl"/>
</dbReference>
<keyword evidence="7 14" id="KW-0472">Membrane</keyword>
<keyword evidence="6" id="KW-0094">Blood coagulation</keyword>
<dbReference type="Gene3D" id="3.30.500.10">
    <property type="entry name" value="MHC class I-like antigen recognition-like"/>
    <property type="match status" value="1"/>
</dbReference>
<dbReference type="RefSeq" id="XP_012610739.1">
    <property type="nucleotide sequence ID" value="XM_012755285.1"/>
</dbReference>
<dbReference type="Pfam" id="PF16497">
    <property type="entry name" value="MHC_I_3"/>
    <property type="match status" value="1"/>
</dbReference>
<sequence length="267" mass="30305">MVLTYLFPWRQLIKPKACLSQKPKSFSLRMLTTLLPLLLLPSWVLCSQEASEGPQSFHMLQISYFHDPYHVWYQGNASLGGHLTHVLEGPDTNATILQLQPLQEPETWARTESSLKLYLLQFHGLVRLVHQERRLAFPLTVRCFLGCELPPGGSRAHVFFQVAVNGSSFVSFRPETALWEADTQTPSKVVTYTLQQLNTYNRTRYELREFLEDTCVQYVQNHMAMKNMNGSQTGRSYTSLVLGVLVGSFIIAAMAVGIFLCTSGRRC</sequence>
<organism evidence="17 18">
    <name type="scientific">Microcebus murinus</name>
    <name type="common">Gray mouse lemur</name>
    <name type="synonym">Lemur murinus</name>
    <dbReference type="NCBI Taxonomy" id="30608"/>
    <lineage>
        <taxon>Eukaryota</taxon>
        <taxon>Metazoa</taxon>
        <taxon>Chordata</taxon>
        <taxon>Craniata</taxon>
        <taxon>Vertebrata</taxon>
        <taxon>Euteleostomi</taxon>
        <taxon>Mammalia</taxon>
        <taxon>Eutheria</taxon>
        <taxon>Euarchontoglires</taxon>
        <taxon>Primates</taxon>
        <taxon>Strepsirrhini</taxon>
        <taxon>Lemuriformes</taxon>
        <taxon>Cheirogaleidae</taxon>
        <taxon>Microcebus</taxon>
    </lineage>
</organism>
<evidence type="ECO:0000256" key="14">
    <source>
        <dbReference type="SAM" id="Phobius"/>
    </source>
</evidence>
<evidence type="ECO:0000256" key="7">
    <source>
        <dbReference type="ARBA" id="ARBA00023136"/>
    </source>
</evidence>
<evidence type="ECO:0000256" key="8">
    <source>
        <dbReference type="ARBA" id="ARBA00023170"/>
    </source>
</evidence>
<gene>
    <name evidence="17" type="primary">PROCR</name>
</gene>
<dbReference type="PANTHER" id="PTHR15349:SF0">
    <property type="entry name" value="ENDOTHELIAL PROTEIN C RECEPTOR"/>
    <property type="match status" value="1"/>
</dbReference>
<keyword evidence="5 14" id="KW-1133">Transmembrane helix</keyword>
<accession>A0A8C5W292</accession>
<keyword evidence="8" id="KW-0675">Receptor</keyword>
<protein>
    <recommendedName>
        <fullName evidence="11">Endothelial protein C receptor</fullName>
    </recommendedName>
    <alternativeName>
        <fullName evidence="13">Activated protein C receptor</fullName>
    </alternativeName>
    <alternativeName>
        <fullName evidence="12">Endothelial cell protein C receptor</fullName>
    </alternativeName>
</protein>
<keyword evidence="18" id="KW-1185">Reference proteome</keyword>
<dbReference type="GO" id="GO:0005813">
    <property type="term" value="C:centrosome"/>
    <property type="evidence" value="ECO:0007669"/>
    <property type="project" value="Ensembl"/>
</dbReference>
<dbReference type="OrthoDB" id="9441389at2759"/>
<evidence type="ECO:0000313" key="17">
    <source>
        <dbReference type="Ensembl" id="ENSMICP00000035508.1"/>
    </source>
</evidence>
<keyword evidence="2 14" id="KW-0812">Transmembrane</keyword>
<dbReference type="AlphaFoldDB" id="A0A8C5W292"/>
<feature type="chain" id="PRO_5044150195" description="Endothelial protein C receptor" evidence="15">
    <location>
        <begin position="47"/>
        <end position="267"/>
    </location>
</feature>
<reference evidence="17" key="1">
    <citation type="submission" date="2016-12" db="EMBL/GenBank/DDBJ databases">
        <title>Mouse lemur reference genome and diversity panel.</title>
        <authorList>
            <person name="Harris R."/>
            <person name="Larsen P."/>
            <person name="Liu Y."/>
            <person name="Hughes D.S."/>
            <person name="Murali S."/>
            <person name="Raveendran M."/>
            <person name="Korchina V."/>
            <person name="Wang M."/>
            <person name="Jhangiani S."/>
            <person name="Bandaranaike D."/>
            <person name="Bellair M."/>
            <person name="Blankenburg K."/>
            <person name="Chao H."/>
            <person name="Dahdouli M."/>
            <person name="Dinh H."/>
            <person name="Doddapaneni H."/>
            <person name="English A."/>
            <person name="Firestine M."/>
            <person name="Gnanaolivu R."/>
            <person name="Gross S."/>
            <person name="Hernandez B."/>
            <person name="Javaid M."/>
            <person name="Jayaseelan J."/>
            <person name="Jones J."/>
            <person name="Khan Z."/>
            <person name="Kovar C."/>
            <person name="Kurapati P."/>
            <person name="Le B."/>
            <person name="Lee S."/>
            <person name="Li M."/>
            <person name="Mathew T."/>
            <person name="Narasimhan A."/>
            <person name="Ngo D."/>
            <person name="Nguyen L."/>
            <person name="Okwuonu G."/>
            <person name="Ongeri F."/>
            <person name="Osuji N."/>
            <person name="Pu L.-L."/>
            <person name="Puazo M."/>
            <person name="Quiroz J."/>
            <person name="Raj R."/>
            <person name="Rajbhandari K."/>
            <person name="Reid J.G."/>
            <person name="Santibanez J."/>
            <person name="Sexton D."/>
            <person name="Skinner E."/>
            <person name="Vee V."/>
            <person name="Weissenberger G."/>
            <person name="Wu Y."/>
            <person name="Xin Y."/>
            <person name="Han Y."/>
            <person name="Campbell C."/>
            <person name="Brown A."/>
            <person name="Sullivan B."/>
            <person name="Shelton J."/>
            <person name="Brown S."/>
            <person name="Dudchenko O."/>
            <person name="Machol I."/>
            <person name="Durand N."/>
            <person name="Shamim M."/>
            <person name="Lieberman A."/>
            <person name="Muzny D.M."/>
            <person name="Richards S."/>
            <person name="Yoder A."/>
            <person name="Worley K.C."/>
            <person name="Rogers J."/>
            <person name="Gibbs R.A."/>
        </authorList>
    </citation>
    <scope>NUCLEOTIDE SEQUENCE [LARGE SCALE GENOMIC DNA]</scope>
</reference>
<dbReference type="InterPro" id="IPR037055">
    <property type="entry name" value="MHC_I-like_Ag-recog_sf"/>
</dbReference>
<dbReference type="GO" id="GO:0005615">
    <property type="term" value="C:extracellular space"/>
    <property type="evidence" value="ECO:0007669"/>
    <property type="project" value="TreeGrafter"/>
</dbReference>
<keyword evidence="4 15" id="KW-0732">Signal</keyword>
<evidence type="ECO:0000256" key="3">
    <source>
        <dbReference type="ARBA" id="ARBA00022696"/>
    </source>
</evidence>
<dbReference type="GO" id="GO:0038023">
    <property type="term" value="F:signaling receptor activity"/>
    <property type="evidence" value="ECO:0007669"/>
    <property type="project" value="InterPro"/>
</dbReference>
<evidence type="ECO:0000256" key="9">
    <source>
        <dbReference type="ARBA" id="ARBA00023180"/>
    </source>
</evidence>
<dbReference type="InterPro" id="IPR011161">
    <property type="entry name" value="MHC_I-like_Ag-recog"/>
</dbReference>
<dbReference type="SUPFAM" id="SSF54452">
    <property type="entry name" value="MHC antigen-recognition domain"/>
    <property type="match status" value="1"/>
</dbReference>
<keyword evidence="3" id="KW-0356">Hemostasis</keyword>
<name>A0A8C5W292_MICMU</name>
<evidence type="ECO:0000256" key="2">
    <source>
        <dbReference type="ARBA" id="ARBA00022692"/>
    </source>
</evidence>
<evidence type="ECO:0000256" key="15">
    <source>
        <dbReference type="SAM" id="SignalP"/>
    </source>
</evidence>
<dbReference type="GeneID" id="105866097"/>
<dbReference type="Ensembl" id="ENSMICT00000034230.2">
    <property type="protein sequence ID" value="ENSMICP00000035508.1"/>
    <property type="gene ID" value="ENSMICG00000038532.2"/>
</dbReference>
<evidence type="ECO:0000256" key="13">
    <source>
        <dbReference type="ARBA" id="ARBA00079457"/>
    </source>
</evidence>
<evidence type="ECO:0000256" key="6">
    <source>
        <dbReference type="ARBA" id="ARBA00023084"/>
    </source>
</evidence>
<dbReference type="GeneTree" id="ENSGT00390000001159"/>
<feature type="transmembrane region" description="Helical" evidence="14">
    <location>
        <begin position="237"/>
        <end position="261"/>
    </location>
</feature>
<dbReference type="GO" id="GO:0016020">
    <property type="term" value="C:membrane"/>
    <property type="evidence" value="ECO:0007669"/>
    <property type="project" value="UniProtKB-SubCell"/>
</dbReference>
<dbReference type="EMBL" id="ABDC03021609">
    <property type="status" value="NOT_ANNOTATED_CDS"/>
    <property type="molecule type" value="Genomic_DNA"/>
</dbReference>
<evidence type="ECO:0000256" key="10">
    <source>
        <dbReference type="ARBA" id="ARBA00056283"/>
    </source>
</evidence>
<evidence type="ECO:0000256" key="5">
    <source>
        <dbReference type="ARBA" id="ARBA00022989"/>
    </source>
</evidence>
<keyword evidence="9" id="KW-0325">Glycoprotein</keyword>
<dbReference type="Proteomes" id="UP000694394">
    <property type="component" value="Chromosome 18"/>
</dbReference>
<comment type="subcellular location">
    <subcellularLocation>
        <location evidence="1">Membrane</location>
        <topology evidence="1">Single-pass type I membrane protein</topology>
    </subcellularLocation>
</comment>
<dbReference type="GO" id="GO:0007596">
    <property type="term" value="P:blood coagulation"/>
    <property type="evidence" value="ECO:0007669"/>
    <property type="project" value="UniProtKB-KW"/>
</dbReference>
<evidence type="ECO:0000256" key="12">
    <source>
        <dbReference type="ARBA" id="ARBA00078473"/>
    </source>
</evidence>
<reference evidence="17" key="3">
    <citation type="submission" date="2025-09" db="UniProtKB">
        <authorList>
            <consortium name="Ensembl"/>
        </authorList>
    </citation>
    <scope>IDENTIFICATION</scope>
</reference>